<dbReference type="Proteomes" id="UP001165575">
    <property type="component" value="Unassembled WGS sequence"/>
</dbReference>
<dbReference type="InterPro" id="IPR001296">
    <property type="entry name" value="Glyco_trans_1"/>
</dbReference>
<dbReference type="EC" id="2.4.-.-" evidence="2"/>
<keyword evidence="2" id="KW-0328">Glycosyltransferase</keyword>
<sequence length="321" mass="35354">MGRIIFLNCFPRDCITGGVKTTYRHALLLRRAGFEVQVMQPDGPPSWLDREMAALICSDVTNLTANDLIVFPETLNGWYSKMIRAPLQGKKVIFCQNPYYFFTYGPSKQNLKEWGVQYILSPGAYCTRMIQSVLGVDNVLITPPVVDGTLFTPQPKSLQIVVSYRKWVGQENVVDYAGLMREMLHLKYPQFTHISWIALQNNSEAETAHIMGRSAIVLSLGRLESLGITALEAMAAGCCVVGYHGGGGIDYATAQNGFWHSPEDVEGVVDSLARAITGFSSGDPLLPKMLEAGHRAAQAYAPERVSATLKQVYSQLLNAGE</sequence>
<accession>A0ABT3WJ84</accession>
<dbReference type="EMBL" id="JANIDX010000001">
    <property type="protein sequence ID" value="MCX5619036.1"/>
    <property type="molecule type" value="Genomic_DNA"/>
</dbReference>
<evidence type="ECO:0000259" key="1">
    <source>
        <dbReference type="Pfam" id="PF00534"/>
    </source>
</evidence>
<dbReference type="Gene3D" id="3.40.50.2000">
    <property type="entry name" value="Glycogen Phosphorylase B"/>
    <property type="match status" value="1"/>
</dbReference>
<keyword evidence="2" id="KW-0808">Transferase</keyword>
<dbReference type="SUPFAM" id="SSF53756">
    <property type="entry name" value="UDP-Glycosyltransferase/glycogen phosphorylase"/>
    <property type="match status" value="1"/>
</dbReference>
<reference evidence="2 3" key="1">
    <citation type="submission" date="2022-07" db="EMBL/GenBank/DDBJ databases">
        <title>Bombella genomes.</title>
        <authorList>
            <person name="Harer L."/>
            <person name="Styblova S."/>
            <person name="Ehrmann M."/>
        </authorList>
    </citation>
    <scope>NUCLEOTIDE SEQUENCE [LARGE SCALE GENOMIC DNA]</scope>
    <source>
        <strain evidence="2 3">TMW 2.2556</strain>
    </source>
</reference>
<dbReference type="PANTHER" id="PTHR45947:SF3">
    <property type="entry name" value="SULFOQUINOVOSYL TRANSFERASE SQD2"/>
    <property type="match status" value="1"/>
</dbReference>
<evidence type="ECO:0000313" key="3">
    <source>
        <dbReference type="Proteomes" id="UP001165575"/>
    </source>
</evidence>
<comment type="caution">
    <text evidence="2">The sequence shown here is derived from an EMBL/GenBank/DDBJ whole genome shotgun (WGS) entry which is preliminary data.</text>
</comment>
<dbReference type="Pfam" id="PF00534">
    <property type="entry name" value="Glycos_transf_1"/>
    <property type="match status" value="1"/>
</dbReference>
<dbReference type="GO" id="GO:0016757">
    <property type="term" value="F:glycosyltransferase activity"/>
    <property type="evidence" value="ECO:0007669"/>
    <property type="project" value="UniProtKB-KW"/>
</dbReference>
<evidence type="ECO:0000313" key="2">
    <source>
        <dbReference type="EMBL" id="MCX5619036.1"/>
    </source>
</evidence>
<dbReference type="InterPro" id="IPR050194">
    <property type="entry name" value="Glycosyltransferase_grp1"/>
</dbReference>
<organism evidence="2 3">
    <name type="scientific">Bombella pollinis</name>
    <dbReference type="NCBI Taxonomy" id="2967337"/>
    <lineage>
        <taxon>Bacteria</taxon>
        <taxon>Pseudomonadati</taxon>
        <taxon>Pseudomonadota</taxon>
        <taxon>Alphaproteobacteria</taxon>
        <taxon>Acetobacterales</taxon>
        <taxon>Acetobacteraceae</taxon>
        <taxon>Bombella</taxon>
    </lineage>
</organism>
<dbReference type="RefSeq" id="WP_266137308.1">
    <property type="nucleotide sequence ID" value="NZ_JANIDX010000001.1"/>
</dbReference>
<gene>
    <name evidence="2" type="ORF">NQF89_01160</name>
</gene>
<keyword evidence="3" id="KW-1185">Reference proteome</keyword>
<protein>
    <submittedName>
        <fullName evidence="2">Glycosyltransferase</fullName>
        <ecNumber evidence="2">2.4.-.-</ecNumber>
    </submittedName>
</protein>
<dbReference type="PANTHER" id="PTHR45947">
    <property type="entry name" value="SULFOQUINOVOSYL TRANSFERASE SQD2"/>
    <property type="match status" value="1"/>
</dbReference>
<feature type="domain" description="Glycosyl transferase family 1" evidence="1">
    <location>
        <begin position="200"/>
        <end position="277"/>
    </location>
</feature>
<name>A0ABT3WJ84_9PROT</name>
<proteinExistence type="predicted"/>